<name>A0A6M3IYJ9_9ZZZZ</name>
<organism evidence="1">
    <name type="scientific">viral metagenome</name>
    <dbReference type="NCBI Taxonomy" id="1070528"/>
    <lineage>
        <taxon>unclassified sequences</taxon>
        <taxon>metagenomes</taxon>
        <taxon>organismal metagenomes</taxon>
    </lineage>
</organism>
<dbReference type="AlphaFoldDB" id="A0A6M3IYJ9"/>
<gene>
    <name evidence="1" type="ORF">MM415B00781_0005</name>
</gene>
<reference evidence="1" key="1">
    <citation type="submission" date="2020-03" db="EMBL/GenBank/DDBJ databases">
        <title>The deep terrestrial virosphere.</title>
        <authorList>
            <person name="Holmfeldt K."/>
            <person name="Nilsson E."/>
            <person name="Simone D."/>
            <person name="Lopez-Fernandez M."/>
            <person name="Wu X."/>
            <person name="de Brujin I."/>
            <person name="Lundin D."/>
            <person name="Andersson A."/>
            <person name="Bertilsson S."/>
            <person name="Dopson M."/>
        </authorList>
    </citation>
    <scope>NUCLEOTIDE SEQUENCE</scope>
    <source>
        <strain evidence="1">MM415B00781</strain>
    </source>
</reference>
<protein>
    <submittedName>
        <fullName evidence="1">Uncharacterized protein</fullName>
    </submittedName>
</protein>
<proteinExistence type="predicted"/>
<dbReference type="EMBL" id="MT141471">
    <property type="protein sequence ID" value="QJA62428.1"/>
    <property type="molecule type" value="Genomic_DNA"/>
</dbReference>
<evidence type="ECO:0000313" key="1">
    <source>
        <dbReference type="EMBL" id="QJA62428.1"/>
    </source>
</evidence>
<accession>A0A6M3IYJ9</accession>
<sequence length="55" mass="6153">MNKTKIEWVQEITKACDKAGIPVFHKDNLTSIFPTPITTLRQEIPLTPTNKGETG</sequence>